<evidence type="ECO:0000256" key="5">
    <source>
        <dbReference type="SAM" id="Phobius"/>
    </source>
</evidence>
<organism evidence="6 7">
    <name type="scientific">Candidatus Taylorbacteria bacterium RIFCSPHIGHO2_12_FULL_45_16</name>
    <dbReference type="NCBI Taxonomy" id="1802315"/>
    <lineage>
        <taxon>Bacteria</taxon>
        <taxon>Candidatus Tayloriibacteriota</taxon>
    </lineage>
</organism>
<keyword evidence="5" id="KW-0812">Transmembrane</keyword>
<dbReference type="Pfam" id="PF04041">
    <property type="entry name" value="Glyco_hydro_130"/>
    <property type="match status" value="1"/>
</dbReference>
<dbReference type="InterPro" id="IPR023296">
    <property type="entry name" value="Glyco_hydro_beta-prop_sf"/>
</dbReference>
<keyword evidence="2" id="KW-0808">Transferase</keyword>
<evidence type="ECO:0000313" key="6">
    <source>
        <dbReference type="EMBL" id="OHA29170.1"/>
    </source>
</evidence>
<dbReference type="AlphaFoldDB" id="A0A1G2MZA4"/>
<dbReference type="InterPro" id="IPR007184">
    <property type="entry name" value="Mannoside_phosphorylase"/>
</dbReference>
<sequence length="384" mass="43161">MNITTDHIIFVTALSLAIVIVIGIVCYLILLRKKREEGDAPVSHKIKRHHANPIMSPRPHQEWETNGTFNPTAIEDDEGRVHLLYRAIGNNGLSNIGHASSIDGMNFDRRSPFPVYQPHVEEKNPSEKKSSGPAQYNPAIYTSGGGWGGHEDPRAVKIGSRVYMTYTAFQGWGSVRIGLTSIAVKDLKKERWNWKKPRLISPPDEVHKNWVLFPEKVNGKYAILHGIVPKIMIEYVDDLDETFPHIKSSRPQGPQPGREGFWDNILRGAGPPPIKTNRGWLLLYHAVDRKEFHKYKLGAMILDANDPTRILYRAPEPILTPDMCYENDGKPGIVYASGAIVRDGQLLVYYGGGDRHVCIAQTPLDVLLDWLVTYGKHTGQENVV</sequence>
<protein>
    <recommendedName>
        <fullName evidence="8">Glycosidase</fullName>
    </recommendedName>
</protein>
<evidence type="ECO:0000313" key="7">
    <source>
        <dbReference type="Proteomes" id="UP000178089"/>
    </source>
</evidence>
<evidence type="ECO:0000256" key="4">
    <source>
        <dbReference type="SAM" id="MobiDB-lite"/>
    </source>
</evidence>
<evidence type="ECO:0008006" key="8">
    <source>
        <dbReference type="Google" id="ProtNLM"/>
    </source>
</evidence>
<keyword evidence="5" id="KW-1133">Transmembrane helix</keyword>
<dbReference type="SUPFAM" id="SSF75005">
    <property type="entry name" value="Arabinanase/levansucrase/invertase"/>
    <property type="match status" value="1"/>
</dbReference>
<keyword evidence="1" id="KW-0328">Glycosyltransferase</keyword>
<gene>
    <name evidence="6" type="ORF">A3F51_00975</name>
</gene>
<comment type="similarity">
    <text evidence="3">Belongs to the glycosyl hydrolase 130 family.</text>
</comment>
<evidence type="ECO:0000256" key="3">
    <source>
        <dbReference type="ARBA" id="ARBA00024356"/>
    </source>
</evidence>
<keyword evidence="5" id="KW-0472">Membrane</keyword>
<accession>A0A1G2MZA4</accession>
<dbReference type="PANTHER" id="PTHR34106">
    <property type="entry name" value="GLYCOSIDASE"/>
    <property type="match status" value="1"/>
</dbReference>
<feature type="transmembrane region" description="Helical" evidence="5">
    <location>
        <begin position="6"/>
        <end position="30"/>
    </location>
</feature>
<name>A0A1G2MZA4_9BACT</name>
<evidence type="ECO:0000256" key="2">
    <source>
        <dbReference type="ARBA" id="ARBA00022679"/>
    </source>
</evidence>
<feature type="region of interest" description="Disordered" evidence="4">
    <location>
        <begin position="113"/>
        <end position="136"/>
    </location>
</feature>
<dbReference type="EMBL" id="MHRT01000005">
    <property type="protein sequence ID" value="OHA29170.1"/>
    <property type="molecule type" value="Genomic_DNA"/>
</dbReference>
<reference evidence="6 7" key="1">
    <citation type="journal article" date="2016" name="Nat. Commun.">
        <title>Thousands of microbial genomes shed light on interconnected biogeochemical processes in an aquifer system.</title>
        <authorList>
            <person name="Anantharaman K."/>
            <person name="Brown C.T."/>
            <person name="Hug L.A."/>
            <person name="Sharon I."/>
            <person name="Castelle C.J."/>
            <person name="Probst A.J."/>
            <person name="Thomas B.C."/>
            <person name="Singh A."/>
            <person name="Wilkins M.J."/>
            <person name="Karaoz U."/>
            <person name="Brodie E.L."/>
            <person name="Williams K.H."/>
            <person name="Hubbard S.S."/>
            <person name="Banfield J.F."/>
        </authorList>
    </citation>
    <scope>NUCLEOTIDE SEQUENCE [LARGE SCALE GENOMIC DNA]</scope>
</reference>
<comment type="caution">
    <text evidence="6">The sequence shown here is derived from an EMBL/GenBank/DDBJ whole genome shotgun (WGS) entry which is preliminary data.</text>
</comment>
<dbReference type="GO" id="GO:0016757">
    <property type="term" value="F:glycosyltransferase activity"/>
    <property type="evidence" value="ECO:0007669"/>
    <property type="project" value="UniProtKB-KW"/>
</dbReference>
<dbReference type="Proteomes" id="UP000178089">
    <property type="component" value="Unassembled WGS sequence"/>
</dbReference>
<feature type="compositionally biased region" description="Basic and acidic residues" evidence="4">
    <location>
        <begin position="119"/>
        <end position="130"/>
    </location>
</feature>
<proteinExistence type="inferred from homology"/>
<dbReference type="CDD" id="cd18614">
    <property type="entry name" value="GH130"/>
    <property type="match status" value="1"/>
</dbReference>
<evidence type="ECO:0000256" key="1">
    <source>
        <dbReference type="ARBA" id="ARBA00022676"/>
    </source>
</evidence>
<dbReference type="PANTHER" id="PTHR34106:SF5">
    <property type="entry name" value="GLYCOSIDASE"/>
    <property type="match status" value="1"/>
</dbReference>
<dbReference type="Gene3D" id="2.115.10.20">
    <property type="entry name" value="Glycosyl hydrolase domain, family 43"/>
    <property type="match status" value="1"/>
</dbReference>